<keyword evidence="4" id="KW-0378">Hydrolase</keyword>
<keyword evidence="8" id="KW-0413">Isomerase</keyword>
<dbReference type="EC" id="5.6.2.4" evidence="10"/>
<dbReference type="PROSITE" id="PS51194">
    <property type="entry name" value="HELICASE_CTER"/>
    <property type="match status" value="1"/>
</dbReference>
<evidence type="ECO:0000259" key="13">
    <source>
        <dbReference type="PROSITE" id="PS51192"/>
    </source>
</evidence>
<sequence>MQEEALKILEKYWGFREFRSQQLEVIESILEGKDILTLFPTGGGKSICFQVPAMIKEGICVVVSPLISLMEDQVNTLQQKNIKAMAITGGISYADLDRNLDNCIFGNFKFLYLSPERLQQELVRERLKQMNINLIAVDEAHCISQWGHDFRPAYRNIAEIRELLPEVQIAAFTATATKDVIRDICLQLKLENPEVHQKSFERSNLQYDVVKTEDKLFRLTQLLNTDSAIIYVRSRNATQEISDFLNKNGITAAAYHGGMKKEDKSAKFEKWLTNKVSVMVATTAFGMGIDKPDVRTVIHIDLPESMESYFQEAGRAGRDGKPAKAIILTNAGDIPVLKNQFLNNLAAVEDVKLVYRKLNAYFAIAFGEGENTEYDFNFAHFCNQYKFNAHKTYNALQLLDRCSILRLSQNYQKKTEIQILLSGNHLDNYLDDNPRYANAVRTILRNYGGVFENLIAFNLSSVSEKSGISENECIKIFEELHEKEIIEFHLSRHDASITYLVPREDDSTINPVAAFIKKYNDTKRSKIAAVLDFVQNENICRQVQLLTYFGDKDPKPCGKCSVCIKEDNSLSKDDMNEIYLGIQRLLKNGSKSSRELVAELNYSEESIIRIISLLCEKGILQRTENNKYKISNK</sequence>
<dbReference type="Gene3D" id="3.40.50.300">
    <property type="entry name" value="P-loop containing nucleotide triphosphate hydrolases"/>
    <property type="match status" value="2"/>
</dbReference>
<evidence type="ECO:0000256" key="7">
    <source>
        <dbReference type="ARBA" id="ARBA00023125"/>
    </source>
</evidence>
<keyword evidence="7" id="KW-0238">DNA-binding</keyword>
<dbReference type="SUPFAM" id="SSF46785">
    <property type="entry name" value="Winged helix' DNA-binding domain"/>
    <property type="match status" value="1"/>
</dbReference>
<protein>
    <recommendedName>
        <fullName evidence="11">ATP-dependent DNA helicase RecQ</fullName>
        <ecNumber evidence="10">5.6.2.4</ecNumber>
    </recommendedName>
    <alternativeName>
        <fullName evidence="12">DNA 3'-5' helicase RecQ</fullName>
    </alternativeName>
</protein>
<evidence type="ECO:0000256" key="5">
    <source>
        <dbReference type="ARBA" id="ARBA00022806"/>
    </source>
</evidence>
<dbReference type="InterPro" id="IPR004589">
    <property type="entry name" value="DNA_helicase_ATP-dep_RecQ"/>
</dbReference>
<keyword evidence="5 15" id="KW-0347">Helicase</keyword>
<dbReference type="GO" id="GO:0004386">
    <property type="term" value="F:helicase activity"/>
    <property type="evidence" value="ECO:0007669"/>
    <property type="project" value="UniProtKB-KW"/>
</dbReference>
<evidence type="ECO:0000256" key="10">
    <source>
        <dbReference type="ARBA" id="ARBA00034808"/>
    </source>
</evidence>
<evidence type="ECO:0000256" key="11">
    <source>
        <dbReference type="ARBA" id="ARBA00044535"/>
    </source>
</evidence>
<dbReference type="InterPro" id="IPR036388">
    <property type="entry name" value="WH-like_DNA-bd_sf"/>
</dbReference>
<dbReference type="Pfam" id="PF00271">
    <property type="entry name" value="Helicase_C"/>
    <property type="match status" value="1"/>
</dbReference>
<evidence type="ECO:0000256" key="4">
    <source>
        <dbReference type="ARBA" id="ARBA00022801"/>
    </source>
</evidence>
<dbReference type="Proteomes" id="UP001257234">
    <property type="component" value="Unassembled WGS sequence"/>
</dbReference>
<dbReference type="CDD" id="cd17920">
    <property type="entry name" value="DEXHc_RecQ"/>
    <property type="match status" value="1"/>
</dbReference>
<dbReference type="NCBIfam" id="TIGR00614">
    <property type="entry name" value="recQ_fam"/>
    <property type="match status" value="1"/>
</dbReference>
<dbReference type="InterPro" id="IPR001650">
    <property type="entry name" value="Helicase_C-like"/>
</dbReference>
<feature type="domain" description="Helicase C-terminal" evidence="14">
    <location>
        <begin position="218"/>
        <end position="359"/>
    </location>
</feature>
<evidence type="ECO:0000256" key="6">
    <source>
        <dbReference type="ARBA" id="ARBA00022840"/>
    </source>
</evidence>
<evidence type="ECO:0000256" key="2">
    <source>
        <dbReference type="ARBA" id="ARBA00022723"/>
    </source>
</evidence>
<dbReference type="InterPro" id="IPR032284">
    <property type="entry name" value="RecQ_Zn-bd"/>
</dbReference>
<keyword evidence="2" id="KW-0479">Metal-binding</keyword>
<comment type="catalytic activity">
    <reaction evidence="9">
        <text>Couples ATP hydrolysis with the unwinding of duplex DNA by translocating in the 3'-5' direction.</text>
        <dbReference type="EC" id="5.6.2.4"/>
    </reaction>
</comment>
<dbReference type="PANTHER" id="PTHR13710:SF105">
    <property type="entry name" value="ATP-DEPENDENT DNA HELICASE Q1"/>
    <property type="match status" value="1"/>
</dbReference>
<reference evidence="16" key="1">
    <citation type="submission" date="2023-07" db="EMBL/GenBank/DDBJ databases">
        <title>Christiangramia sp. SM2212., a novel bacterium of the family Flavobacteriaceae isolated from the sea sediment.</title>
        <authorList>
            <person name="Wang J."/>
            <person name="Zhang X."/>
        </authorList>
    </citation>
    <scope>NUCLEOTIDE SEQUENCE [LARGE SCALE GENOMIC DNA]</scope>
    <source>
        <strain evidence="16">SM2212</strain>
    </source>
</reference>
<keyword evidence="16" id="KW-1185">Reference proteome</keyword>
<evidence type="ECO:0000259" key="14">
    <source>
        <dbReference type="PROSITE" id="PS51194"/>
    </source>
</evidence>
<feature type="domain" description="Helicase ATP-binding" evidence="13">
    <location>
        <begin position="26"/>
        <end position="194"/>
    </location>
</feature>
<evidence type="ECO:0000256" key="8">
    <source>
        <dbReference type="ARBA" id="ARBA00023235"/>
    </source>
</evidence>
<dbReference type="Pfam" id="PF00270">
    <property type="entry name" value="DEAD"/>
    <property type="match status" value="1"/>
</dbReference>
<dbReference type="InterPro" id="IPR036390">
    <property type="entry name" value="WH_DNA-bd_sf"/>
</dbReference>
<comment type="similarity">
    <text evidence="1">Belongs to the helicase family. RecQ subfamily.</text>
</comment>
<proteinExistence type="inferred from homology"/>
<dbReference type="Pfam" id="PF16124">
    <property type="entry name" value="RecQ_Zn_bind"/>
    <property type="match status" value="1"/>
</dbReference>
<name>A0ABU1ENY9_9FLAO</name>
<dbReference type="EMBL" id="JAVJIU010000002">
    <property type="protein sequence ID" value="MDR5590103.1"/>
    <property type="molecule type" value="Genomic_DNA"/>
</dbReference>
<dbReference type="SMART" id="SM00487">
    <property type="entry name" value="DEXDc"/>
    <property type="match status" value="1"/>
</dbReference>
<evidence type="ECO:0000313" key="15">
    <source>
        <dbReference type="EMBL" id="MDR5590103.1"/>
    </source>
</evidence>
<evidence type="ECO:0000256" key="12">
    <source>
        <dbReference type="ARBA" id="ARBA00044550"/>
    </source>
</evidence>
<comment type="caution">
    <text evidence="15">The sequence shown here is derived from an EMBL/GenBank/DDBJ whole genome shotgun (WGS) entry which is preliminary data.</text>
</comment>
<keyword evidence="3" id="KW-0547">Nucleotide-binding</keyword>
<dbReference type="PANTHER" id="PTHR13710">
    <property type="entry name" value="DNA HELICASE RECQ FAMILY MEMBER"/>
    <property type="match status" value="1"/>
</dbReference>
<evidence type="ECO:0000256" key="1">
    <source>
        <dbReference type="ARBA" id="ARBA00005446"/>
    </source>
</evidence>
<evidence type="ECO:0000313" key="16">
    <source>
        <dbReference type="Proteomes" id="UP001257234"/>
    </source>
</evidence>
<evidence type="ECO:0000256" key="3">
    <source>
        <dbReference type="ARBA" id="ARBA00022741"/>
    </source>
</evidence>
<evidence type="ECO:0000256" key="9">
    <source>
        <dbReference type="ARBA" id="ARBA00034617"/>
    </source>
</evidence>
<dbReference type="InterPro" id="IPR011545">
    <property type="entry name" value="DEAD/DEAH_box_helicase_dom"/>
</dbReference>
<dbReference type="Gene3D" id="1.10.10.10">
    <property type="entry name" value="Winged helix-like DNA-binding domain superfamily/Winged helix DNA-binding domain"/>
    <property type="match status" value="1"/>
</dbReference>
<accession>A0ABU1ENY9</accession>
<dbReference type="RefSeq" id="WP_309560983.1">
    <property type="nucleotide sequence ID" value="NZ_JAVJIU010000002.1"/>
</dbReference>
<gene>
    <name evidence="15" type="ORF">RE431_05605</name>
</gene>
<dbReference type="SUPFAM" id="SSF52540">
    <property type="entry name" value="P-loop containing nucleoside triphosphate hydrolases"/>
    <property type="match status" value="1"/>
</dbReference>
<dbReference type="SMART" id="SM00490">
    <property type="entry name" value="HELICc"/>
    <property type="match status" value="1"/>
</dbReference>
<dbReference type="InterPro" id="IPR014001">
    <property type="entry name" value="Helicase_ATP-bd"/>
</dbReference>
<dbReference type="InterPro" id="IPR027417">
    <property type="entry name" value="P-loop_NTPase"/>
</dbReference>
<organism evidence="15 16">
    <name type="scientific">Christiangramia sediminicola</name>
    <dbReference type="NCBI Taxonomy" id="3073267"/>
    <lineage>
        <taxon>Bacteria</taxon>
        <taxon>Pseudomonadati</taxon>
        <taxon>Bacteroidota</taxon>
        <taxon>Flavobacteriia</taxon>
        <taxon>Flavobacteriales</taxon>
        <taxon>Flavobacteriaceae</taxon>
        <taxon>Christiangramia</taxon>
    </lineage>
</organism>
<dbReference type="PROSITE" id="PS51192">
    <property type="entry name" value="HELICASE_ATP_BIND_1"/>
    <property type="match status" value="1"/>
</dbReference>
<keyword evidence="6" id="KW-0067">ATP-binding</keyword>